<sequence>MAKLKEDVLKQIIKQLNNIDYGNLSITVHNGEIVQLDVTKKQRFDRASVERVLTKVAR</sequence>
<proteinExistence type="predicted"/>
<accession>A0ABW0R8Z6</accession>
<comment type="caution">
    <text evidence="1">The sequence shown here is derived from an EMBL/GenBank/DDBJ whole genome shotgun (WGS) entry which is preliminary data.</text>
</comment>
<dbReference type="EMBL" id="JBHSNQ010000037">
    <property type="protein sequence ID" value="MFC5540786.1"/>
    <property type="molecule type" value="Genomic_DNA"/>
</dbReference>
<protein>
    <submittedName>
        <fullName evidence="1">YezD family protein</fullName>
    </submittedName>
</protein>
<organism evidence="1 2">
    <name type="scientific">Ureibacillus suwonensis</name>
    <dbReference type="NCBI Taxonomy" id="313007"/>
    <lineage>
        <taxon>Bacteria</taxon>
        <taxon>Bacillati</taxon>
        <taxon>Bacillota</taxon>
        <taxon>Bacilli</taxon>
        <taxon>Bacillales</taxon>
        <taxon>Caryophanaceae</taxon>
        <taxon>Ureibacillus</taxon>
    </lineage>
</organism>
<gene>
    <name evidence="1" type="ORF">ACFPOH_03205</name>
</gene>
<reference evidence="2" key="1">
    <citation type="journal article" date="2019" name="Int. J. Syst. Evol. Microbiol.">
        <title>The Global Catalogue of Microorganisms (GCM) 10K type strain sequencing project: providing services to taxonomists for standard genome sequencing and annotation.</title>
        <authorList>
            <consortium name="The Broad Institute Genomics Platform"/>
            <consortium name="The Broad Institute Genome Sequencing Center for Infectious Disease"/>
            <person name="Wu L."/>
            <person name="Ma J."/>
        </authorList>
    </citation>
    <scope>NUCLEOTIDE SEQUENCE [LARGE SCALE GENOMIC DNA]</scope>
    <source>
        <strain evidence="2">CCUG 56331</strain>
    </source>
</reference>
<dbReference type="Pfam" id="PF10055">
    <property type="entry name" value="DUF2292"/>
    <property type="match status" value="1"/>
</dbReference>
<name>A0ABW0R8Z6_9BACL</name>
<dbReference type="InterPro" id="IPR018743">
    <property type="entry name" value="DUF2292"/>
</dbReference>
<keyword evidence="2" id="KW-1185">Reference proteome</keyword>
<dbReference type="Proteomes" id="UP001595978">
    <property type="component" value="Unassembled WGS sequence"/>
</dbReference>
<evidence type="ECO:0000313" key="2">
    <source>
        <dbReference type="Proteomes" id="UP001595978"/>
    </source>
</evidence>
<evidence type="ECO:0000313" key="1">
    <source>
        <dbReference type="EMBL" id="MFC5540786.1"/>
    </source>
</evidence>
<dbReference type="RefSeq" id="WP_342469604.1">
    <property type="nucleotide sequence ID" value="NZ_JBHSNQ010000037.1"/>
</dbReference>